<name>A0ABV7HG41_9GAMM</name>
<dbReference type="InterPro" id="IPR011008">
    <property type="entry name" value="Dimeric_a/b-barrel"/>
</dbReference>
<proteinExistence type="predicted"/>
<evidence type="ECO:0000313" key="3">
    <source>
        <dbReference type="Proteomes" id="UP001595476"/>
    </source>
</evidence>
<feature type="domain" description="DUF1330" evidence="1">
    <location>
        <begin position="9"/>
        <end position="90"/>
    </location>
</feature>
<dbReference type="Pfam" id="PF07045">
    <property type="entry name" value="DUF1330"/>
    <property type="match status" value="1"/>
</dbReference>
<dbReference type="EMBL" id="JBHRSZ010000007">
    <property type="protein sequence ID" value="MFC3152849.1"/>
    <property type="molecule type" value="Genomic_DNA"/>
</dbReference>
<gene>
    <name evidence="2" type="ORF">ACFOEK_17555</name>
</gene>
<evidence type="ECO:0000259" key="1">
    <source>
        <dbReference type="Pfam" id="PF07045"/>
    </source>
</evidence>
<organism evidence="2 3">
    <name type="scientific">Litoribrevibacter euphylliae</name>
    <dbReference type="NCBI Taxonomy" id="1834034"/>
    <lineage>
        <taxon>Bacteria</taxon>
        <taxon>Pseudomonadati</taxon>
        <taxon>Pseudomonadota</taxon>
        <taxon>Gammaproteobacteria</taxon>
        <taxon>Oceanospirillales</taxon>
        <taxon>Oceanospirillaceae</taxon>
        <taxon>Litoribrevibacter</taxon>
    </lineage>
</organism>
<reference evidence="3" key="1">
    <citation type="journal article" date="2019" name="Int. J. Syst. Evol. Microbiol.">
        <title>The Global Catalogue of Microorganisms (GCM) 10K type strain sequencing project: providing services to taxonomists for standard genome sequencing and annotation.</title>
        <authorList>
            <consortium name="The Broad Institute Genomics Platform"/>
            <consortium name="The Broad Institute Genome Sequencing Center for Infectious Disease"/>
            <person name="Wu L."/>
            <person name="Ma J."/>
        </authorList>
    </citation>
    <scope>NUCLEOTIDE SEQUENCE [LARGE SCALE GENOMIC DNA]</scope>
    <source>
        <strain evidence="3">KCTC 52438</strain>
    </source>
</reference>
<evidence type="ECO:0000313" key="2">
    <source>
        <dbReference type="EMBL" id="MFC3152849.1"/>
    </source>
</evidence>
<dbReference type="Proteomes" id="UP001595476">
    <property type="component" value="Unassembled WGS sequence"/>
</dbReference>
<protein>
    <submittedName>
        <fullName evidence="2">DUF1330 domain-containing protein</fullName>
    </submittedName>
</protein>
<dbReference type="InterPro" id="IPR010753">
    <property type="entry name" value="DUF1330"/>
</dbReference>
<accession>A0ABV7HG41</accession>
<sequence length="99" mass="11587">MAHEIHVGVRVEDEAGYQAYREAMYPILQKYQGDFVFDLSVDKLLKSPLQEVVNRVFIIRFSDQEERDAFFSDPEYLAVKHKYFEASVGYSAILRAYDI</sequence>
<keyword evidence="3" id="KW-1185">Reference proteome</keyword>
<dbReference type="Gene3D" id="3.30.70.100">
    <property type="match status" value="1"/>
</dbReference>
<dbReference type="SUPFAM" id="SSF54909">
    <property type="entry name" value="Dimeric alpha+beta barrel"/>
    <property type="match status" value="1"/>
</dbReference>
<comment type="caution">
    <text evidence="2">The sequence shown here is derived from an EMBL/GenBank/DDBJ whole genome shotgun (WGS) entry which is preliminary data.</text>
</comment>
<dbReference type="RefSeq" id="WP_386722771.1">
    <property type="nucleotide sequence ID" value="NZ_JBHRSZ010000007.1"/>
</dbReference>